<protein>
    <recommendedName>
        <fullName evidence="3">Enamine deaminase RidA</fullName>
    </recommendedName>
</protein>
<dbReference type="RefSeq" id="WP_096341489.1">
    <property type="nucleotide sequence ID" value="NZ_NWMW01000001.1"/>
</dbReference>
<dbReference type="InterPro" id="IPR035959">
    <property type="entry name" value="RutC-like_sf"/>
</dbReference>
<dbReference type="InterPro" id="IPR006175">
    <property type="entry name" value="YjgF/YER057c/UK114"/>
</dbReference>
<proteinExistence type="predicted"/>
<dbReference type="Gene3D" id="3.30.1330.40">
    <property type="entry name" value="RutC-like"/>
    <property type="match status" value="1"/>
</dbReference>
<gene>
    <name evidence="1" type="ORF">COC42_01300</name>
</gene>
<evidence type="ECO:0000313" key="1">
    <source>
        <dbReference type="EMBL" id="PCD03090.1"/>
    </source>
</evidence>
<dbReference type="OrthoDB" id="9809792at2"/>
<dbReference type="AlphaFoldDB" id="A0A2A4B4T9"/>
<accession>A0A2A4B4T9</accession>
<organism evidence="1 2">
    <name type="scientific">Sphingomonas spermidinifaciens</name>
    <dbReference type="NCBI Taxonomy" id="1141889"/>
    <lineage>
        <taxon>Bacteria</taxon>
        <taxon>Pseudomonadati</taxon>
        <taxon>Pseudomonadota</taxon>
        <taxon>Alphaproteobacteria</taxon>
        <taxon>Sphingomonadales</taxon>
        <taxon>Sphingomonadaceae</taxon>
        <taxon>Sphingomonas</taxon>
    </lineage>
</organism>
<name>A0A2A4B4T9_9SPHN</name>
<dbReference type="GO" id="GO:0019239">
    <property type="term" value="F:deaminase activity"/>
    <property type="evidence" value="ECO:0007669"/>
    <property type="project" value="TreeGrafter"/>
</dbReference>
<dbReference type="EMBL" id="NWMW01000001">
    <property type="protein sequence ID" value="PCD03090.1"/>
    <property type="molecule type" value="Genomic_DNA"/>
</dbReference>
<sequence>MPARDTVWPEKPHALYKLHGYSPSVRANGFLFVSGQVGAREDGTPPEDLGEEITLAFDNLAAILAAAGASFDDVVDVTIFAIDPDTVLPLAIEQFALRFGDGPRPAITVPGTTWLSGFRFEIKAIVSLPQGAA</sequence>
<evidence type="ECO:0008006" key="3">
    <source>
        <dbReference type="Google" id="ProtNLM"/>
    </source>
</evidence>
<dbReference type="Proteomes" id="UP000218366">
    <property type="component" value="Unassembled WGS sequence"/>
</dbReference>
<comment type="caution">
    <text evidence="1">The sequence shown here is derived from an EMBL/GenBank/DDBJ whole genome shotgun (WGS) entry which is preliminary data.</text>
</comment>
<dbReference type="PANTHER" id="PTHR11803:SF44">
    <property type="entry name" value="RUTC FAMILY PROTEIN YJGH"/>
    <property type="match status" value="1"/>
</dbReference>
<dbReference type="PANTHER" id="PTHR11803">
    <property type="entry name" value="2-IMINOBUTANOATE/2-IMINOPROPANOATE DEAMINASE RIDA"/>
    <property type="match status" value="1"/>
</dbReference>
<dbReference type="GO" id="GO:0005829">
    <property type="term" value="C:cytosol"/>
    <property type="evidence" value="ECO:0007669"/>
    <property type="project" value="TreeGrafter"/>
</dbReference>
<keyword evidence="2" id="KW-1185">Reference proteome</keyword>
<dbReference type="SUPFAM" id="SSF55298">
    <property type="entry name" value="YjgF-like"/>
    <property type="match status" value="1"/>
</dbReference>
<dbReference type="Pfam" id="PF01042">
    <property type="entry name" value="Ribonuc_L-PSP"/>
    <property type="match status" value="1"/>
</dbReference>
<evidence type="ECO:0000313" key="2">
    <source>
        <dbReference type="Proteomes" id="UP000218366"/>
    </source>
</evidence>
<reference evidence="1 2" key="1">
    <citation type="submission" date="2017-09" db="EMBL/GenBank/DDBJ databases">
        <title>Sphingomonas spermidinifaciens 9NM-10, whole genome shotgun sequence.</title>
        <authorList>
            <person name="Feng G."/>
            <person name="Zhu H."/>
        </authorList>
    </citation>
    <scope>NUCLEOTIDE SEQUENCE [LARGE SCALE GENOMIC DNA]</scope>
    <source>
        <strain evidence="1 2">9NM-10</strain>
    </source>
</reference>